<dbReference type="Pfam" id="PF19236">
    <property type="entry name" value="ADAMTS_CR_3"/>
    <property type="match status" value="1"/>
</dbReference>
<gene>
    <name evidence="6" type="ORF">P7K49_014586</name>
</gene>
<evidence type="ECO:0000256" key="1">
    <source>
        <dbReference type="ARBA" id="ARBA00004613"/>
    </source>
</evidence>
<sequence>MVNAASHGDPEAQRARAMCAQGYTVMQQKAQSPPKAWAVPLCPGAAAPPSSPVYSLADSYQPSQSLQAAMDVCHRGVFLVASITPAPAVTDGFFIWPPVNPCKLHCQPSNEYFAEKLWDAVVDGTLCYQGRVSWDLCINGICKTVGCDFEIDSGAMEDHYGMCHDNGSTCHTVSGTLEEAKGLAGYVDVGLVPASPHEICIQEVAEAAKFLALQSEDLKKNFFNGGWTIQWDADYQVAGTTFTYACRGNWENLTSLGHTKEPVWIQVPVSRGPGQGSRGGNPRPITGSHHGGVSPWAVTEPGSQPGPPAANSASVSPSFKMDP</sequence>
<dbReference type="InterPro" id="IPR045371">
    <property type="entry name" value="ADAMTS_CR_3"/>
</dbReference>
<dbReference type="InterPro" id="IPR013273">
    <property type="entry name" value="ADAMTS/ADAMTS-like"/>
</dbReference>
<evidence type="ECO:0000259" key="4">
    <source>
        <dbReference type="Pfam" id="PF05986"/>
    </source>
</evidence>
<protein>
    <submittedName>
        <fullName evidence="6">Uncharacterized protein</fullName>
    </submittedName>
</protein>
<feature type="domain" description="ADAMTS/ADAMTS-like Spacer 1" evidence="4">
    <location>
        <begin position="172"/>
        <end position="271"/>
    </location>
</feature>
<feature type="compositionally biased region" description="Low complexity" evidence="3">
    <location>
        <begin position="309"/>
        <end position="323"/>
    </location>
</feature>
<evidence type="ECO:0000256" key="2">
    <source>
        <dbReference type="ARBA" id="ARBA00022525"/>
    </source>
</evidence>
<keyword evidence="2" id="KW-0964">Secreted</keyword>
<comment type="caution">
    <text evidence="6">The sequence shown here is derived from an EMBL/GenBank/DDBJ whole genome shotgun (WGS) entry which is preliminary data.</text>
</comment>
<dbReference type="EMBL" id="JASSZA010000007">
    <property type="protein sequence ID" value="KAK2105072.1"/>
    <property type="molecule type" value="Genomic_DNA"/>
</dbReference>
<evidence type="ECO:0000313" key="7">
    <source>
        <dbReference type="Proteomes" id="UP001266305"/>
    </source>
</evidence>
<evidence type="ECO:0000256" key="3">
    <source>
        <dbReference type="SAM" id="MobiDB-lite"/>
    </source>
</evidence>
<proteinExistence type="predicted"/>
<dbReference type="InterPro" id="IPR010294">
    <property type="entry name" value="ADAMTS_spacer1"/>
</dbReference>
<feature type="region of interest" description="Disordered" evidence="3">
    <location>
        <begin position="268"/>
        <end position="323"/>
    </location>
</feature>
<dbReference type="Proteomes" id="UP001266305">
    <property type="component" value="Unassembled WGS sequence"/>
</dbReference>
<evidence type="ECO:0000313" key="6">
    <source>
        <dbReference type="EMBL" id="KAK2105072.1"/>
    </source>
</evidence>
<dbReference type="Gene3D" id="2.60.120.830">
    <property type="match status" value="1"/>
</dbReference>
<feature type="domain" description="ADAMTS/ADAMTS-like cysteine-rich" evidence="5">
    <location>
        <begin position="102"/>
        <end position="170"/>
    </location>
</feature>
<dbReference type="InterPro" id="IPR050439">
    <property type="entry name" value="ADAMTS_ADAMTS-like"/>
</dbReference>
<reference evidence="6 7" key="1">
    <citation type="submission" date="2023-05" db="EMBL/GenBank/DDBJ databases">
        <title>B98-5 Cell Line De Novo Hybrid Assembly: An Optical Mapping Approach.</title>
        <authorList>
            <person name="Kananen K."/>
            <person name="Auerbach J.A."/>
            <person name="Kautto E."/>
            <person name="Blachly J.S."/>
        </authorList>
    </citation>
    <scope>NUCLEOTIDE SEQUENCE [LARGE SCALE GENOMIC DNA]</scope>
    <source>
        <strain evidence="6">B95-8</strain>
        <tissue evidence="6">Cell line</tissue>
    </source>
</reference>
<keyword evidence="7" id="KW-1185">Reference proteome</keyword>
<name>A0ABQ9V774_SAGOE</name>
<accession>A0ABQ9V774</accession>
<comment type="subcellular location">
    <subcellularLocation>
        <location evidence="1">Secreted</location>
    </subcellularLocation>
</comment>
<dbReference type="PANTHER" id="PTHR13723">
    <property type="entry name" value="ADAMTS A DISINTEGRIN AND METALLOPROTEASE WITH THROMBOSPONDIN MOTIFS PROTEASE"/>
    <property type="match status" value="1"/>
</dbReference>
<dbReference type="PRINTS" id="PR01857">
    <property type="entry name" value="ADAMTSFAMILY"/>
</dbReference>
<evidence type="ECO:0000259" key="5">
    <source>
        <dbReference type="Pfam" id="PF19236"/>
    </source>
</evidence>
<dbReference type="PANTHER" id="PTHR13723:SF142">
    <property type="entry name" value="A DISINTEGRIN AND METALLOPROTEINASE WITH THROMBOSPONDIN MOTIFS 7"/>
    <property type="match status" value="1"/>
</dbReference>
<organism evidence="6 7">
    <name type="scientific">Saguinus oedipus</name>
    <name type="common">Cotton-top tamarin</name>
    <name type="synonym">Oedipomidas oedipus</name>
    <dbReference type="NCBI Taxonomy" id="9490"/>
    <lineage>
        <taxon>Eukaryota</taxon>
        <taxon>Metazoa</taxon>
        <taxon>Chordata</taxon>
        <taxon>Craniata</taxon>
        <taxon>Vertebrata</taxon>
        <taxon>Euteleostomi</taxon>
        <taxon>Mammalia</taxon>
        <taxon>Eutheria</taxon>
        <taxon>Euarchontoglires</taxon>
        <taxon>Primates</taxon>
        <taxon>Haplorrhini</taxon>
        <taxon>Platyrrhini</taxon>
        <taxon>Cebidae</taxon>
        <taxon>Callitrichinae</taxon>
        <taxon>Saguinus</taxon>
    </lineage>
</organism>
<dbReference type="Pfam" id="PF05986">
    <property type="entry name" value="ADAMTS_spacer1"/>
    <property type="match status" value="1"/>
</dbReference>